<keyword evidence="2" id="KW-0819">tRNA processing</keyword>
<dbReference type="RefSeq" id="WP_141642610.1">
    <property type="nucleotide sequence ID" value="NZ_VIFM01000037.1"/>
</dbReference>
<keyword evidence="3" id="KW-0479">Metal-binding</keyword>
<keyword evidence="7" id="KW-1185">Reference proteome</keyword>
<gene>
    <name evidence="6" type="ORF">FJV41_12100</name>
</gene>
<keyword evidence="4" id="KW-0106">Calcium</keyword>
<dbReference type="GO" id="GO:0008033">
    <property type="term" value="P:tRNA processing"/>
    <property type="evidence" value="ECO:0007669"/>
    <property type="project" value="UniProtKB-KW"/>
</dbReference>
<dbReference type="Proteomes" id="UP000315369">
    <property type="component" value="Unassembled WGS sequence"/>
</dbReference>
<comment type="similarity">
    <text evidence="1">Belongs to the archease family.</text>
</comment>
<sequence>MSTEPWTGDESPPPRWEVFSRGGEVAVRGEGRTPEVAFEQVALALCTRVTDPSTVEVREEVDVVCDAVDREGLLMDWLRSVVQLMGSRRLRFRCFAVRLDGPRLFGRGYGEHLDPVRHRPSRDVRGVTLSGPTVRRSADGRWTAECEVEV</sequence>
<dbReference type="Gene3D" id="3.55.10.10">
    <property type="entry name" value="Archease domain"/>
    <property type="match status" value="1"/>
</dbReference>
<dbReference type="InterPro" id="IPR023572">
    <property type="entry name" value="Archease_dom"/>
</dbReference>
<dbReference type="Pfam" id="PF01951">
    <property type="entry name" value="Archease"/>
    <property type="match status" value="1"/>
</dbReference>
<dbReference type="GO" id="GO:0046872">
    <property type="term" value="F:metal ion binding"/>
    <property type="evidence" value="ECO:0007669"/>
    <property type="project" value="UniProtKB-KW"/>
</dbReference>
<evidence type="ECO:0000256" key="1">
    <source>
        <dbReference type="ARBA" id="ARBA00007963"/>
    </source>
</evidence>
<evidence type="ECO:0000313" key="6">
    <source>
        <dbReference type="EMBL" id="TQF15727.1"/>
    </source>
</evidence>
<reference evidence="6 7" key="1">
    <citation type="submission" date="2019-06" db="EMBL/GenBank/DDBJ databases">
        <authorList>
            <person name="Livingstone P."/>
            <person name="Whitworth D."/>
        </authorList>
    </citation>
    <scope>NUCLEOTIDE SEQUENCE [LARGE SCALE GENOMIC DNA]</scope>
    <source>
        <strain evidence="6 7">AM401</strain>
    </source>
</reference>
<comment type="caution">
    <text evidence="6">The sequence shown here is derived from an EMBL/GenBank/DDBJ whole genome shotgun (WGS) entry which is preliminary data.</text>
</comment>
<protein>
    <submittedName>
        <fullName evidence="6">Archease</fullName>
    </submittedName>
</protein>
<feature type="domain" description="Archease" evidence="5">
    <location>
        <begin position="16"/>
        <end position="147"/>
    </location>
</feature>
<evidence type="ECO:0000256" key="2">
    <source>
        <dbReference type="ARBA" id="ARBA00022694"/>
    </source>
</evidence>
<proteinExistence type="inferred from homology"/>
<evidence type="ECO:0000256" key="4">
    <source>
        <dbReference type="ARBA" id="ARBA00022837"/>
    </source>
</evidence>
<evidence type="ECO:0000259" key="5">
    <source>
        <dbReference type="Pfam" id="PF01951"/>
    </source>
</evidence>
<dbReference type="EMBL" id="VIFM01000037">
    <property type="protein sequence ID" value="TQF15727.1"/>
    <property type="molecule type" value="Genomic_DNA"/>
</dbReference>
<name>A0A540X389_9BACT</name>
<dbReference type="SUPFAM" id="SSF69819">
    <property type="entry name" value="MTH1598-like"/>
    <property type="match status" value="1"/>
</dbReference>
<dbReference type="AlphaFoldDB" id="A0A540X389"/>
<evidence type="ECO:0000313" key="7">
    <source>
        <dbReference type="Proteomes" id="UP000315369"/>
    </source>
</evidence>
<organism evidence="6 7">
    <name type="scientific">Myxococcus llanfairpwllgwyngyllgogerychwyrndrobwllllantysiliogogogochensis</name>
    <dbReference type="NCBI Taxonomy" id="2590453"/>
    <lineage>
        <taxon>Bacteria</taxon>
        <taxon>Pseudomonadati</taxon>
        <taxon>Myxococcota</taxon>
        <taxon>Myxococcia</taxon>
        <taxon>Myxococcales</taxon>
        <taxon>Cystobacterineae</taxon>
        <taxon>Myxococcaceae</taxon>
        <taxon>Myxococcus</taxon>
    </lineage>
</organism>
<evidence type="ECO:0000256" key="3">
    <source>
        <dbReference type="ARBA" id="ARBA00022723"/>
    </source>
</evidence>
<accession>A0A540X389</accession>
<dbReference type="InterPro" id="IPR036820">
    <property type="entry name" value="Archease_dom_sf"/>
</dbReference>
<dbReference type="OrthoDB" id="9788587at2"/>